<sequence>MFDDVGIIDATDEIVLLETQDVDEWESETFFIKNACLEIGPVSEESGPDASWKSMLLTQPPVKCMVVDTMGASHWHVLRAEKNAEGITVRQLQQFQAAFSNKWRTTVEIWAAGGFRLTPVAASAADILAEINDAVNVQEGEDAENWAIMSVADELFRVPELVAMILIQLPMLEILRLRTITRTCHDDVNVNPKLRIALFRKPYKDRQARLEDLERYFNVADCATQEDCDDSKGLRRPPREISQPRWVWGSSAQPCDIVVNPLIKFFNERTQDGTDPTPYVLRNMLLTQPPLATLLLEDFYSVHYHVLRPEEGTEGITILQLQRYLETFPNVVGEQDIETADGFVIMPVASTGAEIMAEIEEAMSLAGEQDEQMEENDEQEADEQEDDEQDDDEQEDDEQEGEPEG</sequence>
<dbReference type="AlphaFoldDB" id="A0A2S6CEU5"/>
<organism evidence="2 3">
    <name type="scientific">Cercospora berteroae</name>
    <dbReference type="NCBI Taxonomy" id="357750"/>
    <lineage>
        <taxon>Eukaryota</taxon>
        <taxon>Fungi</taxon>
        <taxon>Dikarya</taxon>
        <taxon>Ascomycota</taxon>
        <taxon>Pezizomycotina</taxon>
        <taxon>Dothideomycetes</taxon>
        <taxon>Dothideomycetidae</taxon>
        <taxon>Mycosphaerellales</taxon>
        <taxon>Mycosphaerellaceae</taxon>
        <taxon>Cercospora</taxon>
    </lineage>
</organism>
<evidence type="ECO:0000256" key="1">
    <source>
        <dbReference type="SAM" id="MobiDB-lite"/>
    </source>
</evidence>
<reference evidence="3" key="1">
    <citation type="journal article" date="2017" name="bioRxiv">
        <title>Conservation of a gene cluster reveals novel cercosporin biosynthetic mechanisms and extends production to the genus Colletotrichum.</title>
        <authorList>
            <person name="de Jonge R."/>
            <person name="Ebert M.K."/>
            <person name="Huitt-Roehl C.R."/>
            <person name="Pal P."/>
            <person name="Suttle J.C."/>
            <person name="Spanner R.E."/>
            <person name="Neubauer J.D."/>
            <person name="Jurick W.M.II."/>
            <person name="Stott K.A."/>
            <person name="Secor G.A."/>
            <person name="Thomma B.P.H.J."/>
            <person name="Van de Peer Y."/>
            <person name="Townsend C.A."/>
            <person name="Bolton M.D."/>
        </authorList>
    </citation>
    <scope>NUCLEOTIDE SEQUENCE [LARGE SCALE GENOMIC DNA]</scope>
    <source>
        <strain evidence="3">CBS538.71</strain>
    </source>
</reference>
<gene>
    <name evidence="2" type="ORF">CBER1_08271</name>
</gene>
<dbReference type="OrthoDB" id="3800738at2759"/>
<evidence type="ECO:0000313" key="2">
    <source>
        <dbReference type="EMBL" id="PPJ58262.1"/>
    </source>
</evidence>
<comment type="caution">
    <text evidence="2">The sequence shown here is derived from an EMBL/GenBank/DDBJ whole genome shotgun (WGS) entry which is preliminary data.</text>
</comment>
<dbReference type="EMBL" id="PNEN01000468">
    <property type="protein sequence ID" value="PPJ58262.1"/>
    <property type="molecule type" value="Genomic_DNA"/>
</dbReference>
<name>A0A2S6CEU5_9PEZI</name>
<dbReference type="Proteomes" id="UP000237631">
    <property type="component" value="Unassembled WGS sequence"/>
</dbReference>
<accession>A0A2S6CEU5</accession>
<protein>
    <recommendedName>
        <fullName evidence="4">F-box domain-containing protein</fullName>
    </recommendedName>
</protein>
<evidence type="ECO:0000313" key="3">
    <source>
        <dbReference type="Proteomes" id="UP000237631"/>
    </source>
</evidence>
<evidence type="ECO:0008006" key="4">
    <source>
        <dbReference type="Google" id="ProtNLM"/>
    </source>
</evidence>
<proteinExistence type="predicted"/>
<feature type="region of interest" description="Disordered" evidence="1">
    <location>
        <begin position="362"/>
        <end position="405"/>
    </location>
</feature>
<feature type="compositionally biased region" description="Acidic residues" evidence="1">
    <location>
        <begin position="368"/>
        <end position="405"/>
    </location>
</feature>
<keyword evidence="3" id="KW-1185">Reference proteome</keyword>